<dbReference type="EMBL" id="CP007201">
    <property type="protein sequence ID" value="AHJ12407.1"/>
    <property type="molecule type" value="Genomic_DNA"/>
</dbReference>
<dbReference type="AlphaFoldDB" id="A0AA86AMB6"/>
<organism evidence="2 3">
    <name type="scientific">Sulfurospirillum multivorans (strain DM 12446 / JCM 15788 / NBRC 109480)</name>
    <dbReference type="NCBI Taxonomy" id="1150621"/>
    <lineage>
        <taxon>Bacteria</taxon>
        <taxon>Pseudomonadati</taxon>
        <taxon>Campylobacterota</taxon>
        <taxon>Epsilonproteobacteria</taxon>
        <taxon>Campylobacterales</taxon>
        <taxon>Sulfurospirillaceae</taxon>
        <taxon>Sulfurospirillum</taxon>
    </lineage>
</organism>
<evidence type="ECO:0000313" key="2">
    <source>
        <dbReference type="EMBL" id="AHJ12407.1"/>
    </source>
</evidence>
<name>A0AA86AMB6_SULMK</name>
<dbReference type="RefSeq" id="WP_025344296.1">
    <property type="nucleotide sequence ID" value="NZ_CP007201.1"/>
</dbReference>
<dbReference type="Proteomes" id="UP000019322">
    <property type="component" value="Chromosome"/>
</dbReference>
<keyword evidence="1" id="KW-0175">Coiled coil</keyword>
<evidence type="ECO:0000256" key="1">
    <source>
        <dbReference type="SAM" id="Coils"/>
    </source>
</evidence>
<accession>A0AA86AMB6</accession>
<dbReference type="KEGG" id="smul:SMUL_1141"/>
<proteinExistence type="predicted"/>
<gene>
    <name evidence="2" type="ORF">SMUL_1141</name>
</gene>
<feature type="coiled-coil region" evidence="1">
    <location>
        <begin position="541"/>
        <end position="568"/>
    </location>
</feature>
<reference evidence="2 3" key="1">
    <citation type="journal article" date="2014" name="Environ. Microbiol.">
        <title>Insights into organohalide respiration and the versatile catabolism of Sulfurospirillum multivorans gained from comparative genomics and physiological studies.</title>
        <authorList>
            <person name="Goris T."/>
            <person name="Schubert T."/>
            <person name="Gadkari J."/>
            <person name="Wubet T."/>
            <person name="Tarkka M."/>
            <person name="Buscot F."/>
            <person name="Adrian L."/>
            <person name="Diekert G."/>
        </authorList>
    </citation>
    <scope>NUCLEOTIDE SEQUENCE [LARGE SCALE GENOMIC DNA]</scope>
    <source>
        <strain evidence="3">DM 12446 / JCM 15788 / NBRC 109480</strain>
    </source>
</reference>
<sequence>MINDVYLRFKELYIQTDGKILSSKFALEKEPAICIKIDEDANIVEKLIVDKNVKRDDLYDWFSIRSIKAKYLNNNKAVGSQMIFSNSNLALFGRFDTFPMVTLESFKKLFDVKPDPTNKKTTAKSQFYSKYQNNVIAIFQPSDTVYFVDEFIQKCDFLNESDVKFLSEECFITEVALSAYFKKLVEDYTCIEEQFFTKEKLLYILSQLKNEFKEYAHKQIKVKIFRNKSVQEYQESEIKYLSNSLFTVEDEGKKIGDLGLPFLDNTLNASKPFMLHLNTKYKISFPKSKDEALYIKYLDDYLSIDKGIFYLEIENFTTQEKPFLNADFGQFIIMKKKNYELFEFLPSFISEFKKNPFILKNHLLLLKDKIPIDNKQPFYEEYLLEDEINKLFFNKLKTNYLSEKIDKTEGKLVNLIFIVRGICFSYFRKGQITGKEFYAKIANFITDMILYHYEHADDSKIKFLVSEFLNLKISLNEYYKGEVMDIRSKLQTLKEKISVNDYEKLSKEDFLLLSGQMAYYLVSQSESSNRTFRLVEHYLKAKNIKMLKNHLRNDLEKYKHKLNLVSKNSKFKNAYSMLLAFEDNEKINHDDIDVLLIGLMTDNIFYTN</sequence>
<protein>
    <submittedName>
        <fullName evidence="2">CRISPR-associated protein</fullName>
    </submittedName>
</protein>
<evidence type="ECO:0000313" key="3">
    <source>
        <dbReference type="Proteomes" id="UP000019322"/>
    </source>
</evidence>